<protein>
    <recommendedName>
        <fullName evidence="1">Penicillin-binding protein transpeptidase domain-containing protein</fullName>
    </recommendedName>
</protein>
<gene>
    <name evidence="2" type="ORF">A2519_13950</name>
</gene>
<dbReference type="GO" id="GO:0005886">
    <property type="term" value="C:plasma membrane"/>
    <property type="evidence" value="ECO:0007669"/>
    <property type="project" value="TreeGrafter"/>
</dbReference>
<comment type="caution">
    <text evidence="2">The sequence shown here is derived from an EMBL/GenBank/DDBJ whole genome shotgun (WGS) entry which is preliminary data.</text>
</comment>
<dbReference type="SUPFAM" id="SSF56601">
    <property type="entry name" value="beta-lactamase/transpeptidase-like"/>
    <property type="match status" value="1"/>
</dbReference>
<evidence type="ECO:0000313" key="2">
    <source>
        <dbReference type="EMBL" id="OGK07227.1"/>
    </source>
</evidence>
<reference evidence="2 3" key="1">
    <citation type="journal article" date="2016" name="Nat. Commun.">
        <title>Thousands of microbial genomes shed light on interconnected biogeochemical processes in an aquifer system.</title>
        <authorList>
            <person name="Anantharaman K."/>
            <person name="Brown C.T."/>
            <person name="Hug L.A."/>
            <person name="Sharon I."/>
            <person name="Castelle C.J."/>
            <person name="Probst A.J."/>
            <person name="Thomas B.C."/>
            <person name="Singh A."/>
            <person name="Wilkins M.J."/>
            <person name="Karaoz U."/>
            <person name="Brodie E.L."/>
            <person name="Williams K.H."/>
            <person name="Hubbard S.S."/>
            <person name="Banfield J.F."/>
        </authorList>
    </citation>
    <scope>NUCLEOTIDE SEQUENCE [LARGE SCALE GENOMIC DNA]</scope>
</reference>
<dbReference type="GO" id="GO:0008658">
    <property type="term" value="F:penicillin binding"/>
    <property type="evidence" value="ECO:0007669"/>
    <property type="project" value="InterPro"/>
</dbReference>
<feature type="domain" description="Penicillin-binding protein transpeptidase" evidence="1">
    <location>
        <begin position="106"/>
        <end position="404"/>
    </location>
</feature>
<dbReference type="EMBL" id="MFYX01000011">
    <property type="protein sequence ID" value="OGK07227.1"/>
    <property type="molecule type" value="Genomic_DNA"/>
</dbReference>
<name>A0A1F7FL91_UNCRA</name>
<dbReference type="Pfam" id="PF00905">
    <property type="entry name" value="Transpeptidase"/>
    <property type="match status" value="1"/>
</dbReference>
<organism evidence="2 3">
    <name type="scientific">Candidatus Raymondbacteria bacterium RIFOXYD12_FULL_49_13</name>
    <dbReference type="NCBI Taxonomy" id="1817890"/>
    <lineage>
        <taxon>Bacteria</taxon>
        <taxon>Raymondiibacteriota</taxon>
    </lineage>
</organism>
<dbReference type="PANTHER" id="PTHR30627:SF2">
    <property type="entry name" value="PEPTIDOGLYCAN D,D-TRANSPEPTIDASE MRDA"/>
    <property type="match status" value="1"/>
</dbReference>
<dbReference type="InterPro" id="IPR001460">
    <property type="entry name" value="PCN-bd_Tpept"/>
</dbReference>
<dbReference type="PANTHER" id="PTHR30627">
    <property type="entry name" value="PEPTIDOGLYCAN D,D-TRANSPEPTIDASE"/>
    <property type="match status" value="1"/>
</dbReference>
<dbReference type="InterPro" id="IPR012338">
    <property type="entry name" value="Beta-lactam/transpept-like"/>
</dbReference>
<dbReference type="Proteomes" id="UP000179243">
    <property type="component" value="Unassembled WGS sequence"/>
</dbReference>
<accession>A0A1F7FL91</accession>
<dbReference type="GO" id="GO:0071555">
    <property type="term" value="P:cell wall organization"/>
    <property type="evidence" value="ECO:0007669"/>
    <property type="project" value="TreeGrafter"/>
</dbReference>
<evidence type="ECO:0000259" key="1">
    <source>
        <dbReference type="Pfam" id="PF00905"/>
    </source>
</evidence>
<dbReference type="AlphaFoldDB" id="A0A1F7FL91"/>
<dbReference type="InterPro" id="IPR050515">
    <property type="entry name" value="Beta-lactam/transpept"/>
</dbReference>
<proteinExistence type="predicted"/>
<dbReference type="Gene3D" id="3.40.710.10">
    <property type="entry name" value="DD-peptidase/beta-lactamase superfamily"/>
    <property type="match status" value="1"/>
</dbReference>
<sequence length="427" mass="47223">MELKNITIPKRGRIRLLLALALLLCVVQFLVRQCQSADRPATGPRMSSWKQEDVHRYIAAQDFSSNLKSVNYYVRGADTLVVKTTINDHIQKNLCTLLDRYHPRCGAALVFKPKTGEVLAAVNYRNPKEEEALPDSTNMLFWSRYPAASVFKIITAASAIENGRLNPDNLVPYSGSNYTLYRYQLADKNDRWTRRVSMREAFARSINPVFGKIGQDYIGASLLSKTAAVFLFNQRFDSDLRADSSIFIPPSDAYSIAEVACGFTASTTLSPLHGALIAGAVCAAGTVHSPYMIKQVLKGGKTIYEPREQEKYTLVSPETALLLRSIMGDVVRIGTARKSFRTLFKSSKYSALKIGGKTGSLDSSVPEGRCDWFVGFALDPSDPDNAIALSIVTVHGAYWTVHSSYIGAEAIMTWYNNRDITLSATAK</sequence>
<evidence type="ECO:0000313" key="3">
    <source>
        <dbReference type="Proteomes" id="UP000179243"/>
    </source>
</evidence>
<dbReference type="GO" id="GO:0071972">
    <property type="term" value="F:peptidoglycan L,D-transpeptidase activity"/>
    <property type="evidence" value="ECO:0007669"/>
    <property type="project" value="TreeGrafter"/>
</dbReference>